<evidence type="ECO:0000256" key="1">
    <source>
        <dbReference type="ARBA" id="ARBA00004202"/>
    </source>
</evidence>
<accession>A0A0M4FYQ6</accession>
<dbReference type="GO" id="GO:0019350">
    <property type="term" value="P:teichoic acid biosynthetic process"/>
    <property type="evidence" value="ECO:0007669"/>
    <property type="project" value="UniProtKB-KW"/>
</dbReference>
<keyword evidence="6" id="KW-0472">Membrane</keyword>
<evidence type="ECO:0000313" key="7">
    <source>
        <dbReference type="EMBL" id="ALC82538.1"/>
    </source>
</evidence>
<keyword evidence="8" id="KW-1185">Reference proteome</keyword>
<evidence type="ECO:0000256" key="5">
    <source>
        <dbReference type="ARBA" id="ARBA00022944"/>
    </source>
</evidence>
<dbReference type="STRING" id="1441095.AM592_13820"/>
<dbReference type="RefSeq" id="WP_053604335.1">
    <property type="nucleotide sequence ID" value="NZ_CP012600.1"/>
</dbReference>
<dbReference type="SUPFAM" id="SSF53756">
    <property type="entry name" value="UDP-Glycosyltransferase/glycogen phosphorylase"/>
    <property type="match status" value="1"/>
</dbReference>
<protein>
    <submittedName>
        <fullName evidence="7">Polyribitolphosphotransferase</fullName>
    </submittedName>
</protein>
<dbReference type="AlphaFoldDB" id="A0A0M4FYQ6"/>
<dbReference type="GO" id="GO:0005886">
    <property type="term" value="C:plasma membrane"/>
    <property type="evidence" value="ECO:0007669"/>
    <property type="project" value="UniProtKB-SubCell"/>
</dbReference>
<organism evidence="7 8">
    <name type="scientific">Bacillus gobiensis</name>
    <dbReference type="NCBI Taxonomy" id="1441095"/>
    <lineage>
        <taxon>Bacteria</taxon>
        <taxon>Bacillati</taxon>
        <taxon>Bacillota</taxon>
        <taxon>Bacilli</taxon>
        <taxon>Bacillales</taxon>
        <taxon>Bacillaceae</taxon>
        <taxon>Bacillus</taxon>
    </lineage>
</organism>
<dbReference type="Gene3D" id="3.40.50.12580">
    <property type="match status" value="1"/>
</dbReference>
<evidence type="ECO:0000313" key="8">
    <source>
        <dbReference type="Proteomes" id="UP000067625"/>
    </source>
</evidence>
<evidence type="ECO:0000256" key="4">
    <source>
        <dbReference type="ARBA" id="ARBA00022679"/>
    </source>
</evidence>
<comment type="similarity">
    <text evidence="2">Belongs to the CDP-glycerol glycerophosphotransferase family.</text>
</comment>
<keyword evidence="3" id="KW-1003">Cell membrane</keyword>
<reference evidence="8" key="1">
    <citation type="submission" date="2015-08" db="EMBL/GenBank/DDBJ databases">
        <title>Genome sequencing project for genomic taxonomy and phylogenomics of Bacillus-like bacteria.</title>
        <authorList>
            <person name="Liu B."/>
            <person name="Wang J."/>
            <person name="Zhu Y."/>
            <person name="Liu G."/>
            <person name="Chen Q."/>
            <person name="Chen Z."/>
            <person name="Lan J."/>
            <person name="Che J."/>
            <person name="Ge C."/>
            <person name="Shi H."/>
            <person name="Pan Z."/>
            <person name="Liu X."/>
        </authorList>
    </citation>
    <scope>NUCLEOTIDE SEQUENCE [LARGE SCALE GENOMIC DNA]</scope>
    <source>
        <strain evidence="8">FJAT-4402</strain>
    </source>
</reference>
<evidence type="ECO:0000256" key="6">
    <source>
        <dbReference type="ARBA" id="ARBA00023136"/>
    </source>
</evidence>
<dbReference type="Proteomes" id="UP000067625">
    <property type="component" value="Chromosome"/>
</dbReference>
<dbReference type="InterPro" id="IPR051612">
    <property type="entry name" value="Teichoic_Acid_Biosynth"/>
</dbReference>
<comment type="subcellular location">
    <subcellularLocation>
        <location evidence="1">Cell membrane</location>
        <topology evidence="1">Peripheral membrane protein</topology>
    </subcellularLocation>
</comment>
<reference evidence="7 8" key="2">
    <citation type="journal article" date="2016" name="Int. J. Syst. Evol. Microbiol.">
        <title>Bacillus gobiensis sp. nov., isolated from a soil sample.</title>
        <authorList>
            <person name="Liu B."/>
            <person name="Liu G.H."/>
            <person name="Cetin S."/>
            <person name="Schumann P."/>
            <person name="Pan Z.Z."/>
            <person name="Chen Q.Q."/>
        </authorList>
    </citation>
    <scope>NUCLEOTIDE SEQUENCE [LARGE SCALE GENOMIC DNA]</scope>
    <source>
        <strain evidence="7 8">FJAT-4402</strain>
    </source>
</reference>
<evidence type="ECO:0000256" key="3">
    <source>
        <dbReference type="ARBA" id="ARBA00022475"/>
    </source>
</evidence>
<dbReference type="OrthoDB" id="9811865at2"/>
<dbReference type="PATRIC" id="fig|1441095.3.peg.3035"/>
<dbReference type="PANTHER" id="PTHR37316:SF2">
    <property type="entry name" value="TEICHOIC ACID RIBITOL-PHOSPHATE POLYMERASE TARK"/>
    <property type="match status" value="1"/>
</dbReference>
<dbReference type="EMBL" id="CP012600">
    <property type="protein sequence ID" value="ALC82538.1"/>
    <property type="molecule type" value="Genomic_DNA"/>
</dbReference>
<evidence type="ECO:0000256" key="2">
    <source>
        <dbReference type="ARBA" id="ARBA00010488"/>
    </source>
</evidence>
<sequence length="625" mass="73853">MKLARRIKNRLLRFKKRKNTSKTVAEEYTGPDRVFSIFDKTEQIEENKQVPVRKISNFSWNGSILTIAGYMYIKDLPLMKEDQVRKRLLLVSGGKLFKTVSLRDTLVNQVDVSIHPVLFEKYKWAGFHQHINFSKLMNDKPLPAGEYKLFLEIEVVDDNNIKHQEVHTVGNVSNFLLNDVYATKMDFHSAKKLMKFNLIVTYDEDEKTINLSSNKLQEIDPSLLELDTGKEANRYLKKINSFFFRWVYRLCCFSPIQEKKIVFASDSRVDMSGNFEFVYDELLKREEDFDFKFFLKSSIRDRKSFLELISMGYHFATAKYIFIDDFYPIVYPLKIRKNAELIQLWHAVGAFKTFGYSRIGLPGGPSPHSKNHRNYTKVVVSSENIRKHYAEGFGINIENVISTGVPRTDFFFDDAKKAFVKERLYQEFPFLKEKKVILFAPTFRGNGQQSAHYPFEVLNFERLYQELKDDYIFLFKIHPFVKNDANIPYQYSDFFYDFSSFREINELLLVTDILVTDYSSVCFEYALLNKPMIFFSYDVDDYIRKRDFYYDYFSFIPGPLAKTSEQMISIIKNEQYDFKQIDSFVNYFFDDLDGKSSERVVDQIIYQKDEDELDDNVNMIYKKGI</sequence>
<keyword evidence="5" id="KW-0777">Teichoic acid biosynthesis</keyword>
<proteinExistence type="inferred from homology"/>
<dbReference type="GO" id="GO:0047355">
    <property type="term" value="F:CDP-glycerol glycerophosphotransferase activity"/>
    <property type="evidence" value="ECO:0007669"/>
    <property type="project" value="InterPro"/>
</dbReference>
<dbReference type="InterPro" id="IPR007554">
    <property type="entry name" value="Glycerophosphate_synth"/>
</dbReference>
<dbReference type="PANTHER" id="PTHR37316">
    <property type="entry name" value="TEICHOIC ACID GLYCEROL-PHOSPHATE PRIMASE"/>
    <property type="match status" value="1"/>
</dbReference>
<dbReference type="InterPro" id="IPR043148">
    <property type="entry name" value="TagF_C"/>
</dbReference>
<name>A0A0M4FYQ6_9BACI</name>
<keyword evidence="4 7" id="KW-0808">Transferase</keyword>
<dbReference type="Pfam" id="PF04464">
    <property type="entry name" value="Glyphos_transf"/>
    <property type="match status" value="1"/>
</dbReference>
<dbReference type="Gene3D" id="3.40.50.11820">
    <property type="match status" value="1"/>
</dbReference>
<dbReference type="InterPro" id="IPR043149">
    <property type="entry name" value="TagF_N"/>
</dbReference>
<gene>
    <name evidence="7" type="ORF">AM592_13820</name>
</gene>